<dbReference type="EMBL" id="ML992503">
    <property type="protein sequence ID" value="KAF2226088.1"/>
    <property type="molecule type" value="Genomic_DNA"/>
</dbReference>
<evidence type="ECO:0000313" key="2">
    <source>
        <dbReference type="EMBL" id="KAF2226088.1"/>
    </source>
</evidence>
<evidence type="ECO:0000256" key="1">
    <source>
        <dbReference type="SAM" id="MobiDB-lite"/>
    </source>
</evidence>
<evidence type="ECO:0000313" key="3">
    <source>
        <dbReference type="Proteomes" id="UP000799538"/>
    </source>
</evidence>
<gene>
    <name evidence="2" type="ORF">BDZ85DRAFT_272644</name>
</gene>
<reference evidence="3" key="1">
    <citation type="journal article" date="2020" name="Stud. Mycol.">
        <title>101 Dothideomycetes genomes: A test case for predicting lifestyles and emergence of pathogens.</title>
        <authorList>
            <person name="Haridas S."/>
            <person name="Albert R."/>
            <person name="Binder M."/>
            <person name="Bloem J."/>
            <person name="LaButti K."/>
            <person name="Salamov A."/>
            <person name="Andreopoulos B."/>
            <person name="Baker S."/>
            <person name="Barry K."/>
            <person name="Bills G."/>
            <person name="Bluhm B."/>
            <person name="Cannon C."/>
            <person name="Castanera R."/>
            <person name="Culley D."/>
            <person name="Daum C."/>
            <person name="Ezra D."/>
            <person name="Gonzalez J."/>
            <person name="Henrissat B."/>
            <person name="Kuo A."/>
            <person name="Liang C."/>
            <person name="Lipzen A."/>
            <person name="Lutzoni F."/>
            <person name="Magnuson J."/>
            <person name="Mondo S."/>
            <person name="Nolan M."/>
            <person name="Ohm R."/>
            <person name="Pangilinan J."/>
            <person name="Park H.-J."/>
            <person name="Ramirez L."/>
            <person name="Alfaro M."/>
            <person name="Sun H."/>
            <person name="Tritt A."/>
            <person name="Yoshinaga Y."/>
            <person name="Zwiers L.-H."/>
            <person name="Turgeon B."/>
            <person name="Goodwin S."/>
            <person name="Spatafora J."/>
            <person name="Crous P."/>
            <person name="Grigoriev I."/>
        </authorList>
    </citation>
    <scope>NUCLEOTIDE SEQUENCE [LARGE SCALE GENOMIC DNA]</scope>
    <source>
        <strain evidence="3">CECT 20119</strain>
    </source>
</reference>
<feature type="compositionally biased region" description="Low complexity" evidence="1">
    <location>
        <begin position="300"/>
        <end position="311"/>
    </location>
</feature>
<name>A0A6A6GKC7_9PEZI</name>
<organism evidence="2 3">
    <name type="scientific">Elsinoe ampelina</name>
    <dbReference type="NCBI Taxonomy" id="302913"/>
    <lineage>
        <taxon>Eukaryota</taxon>
        <taxon>Fungi</taxon>
        <taxon>Dikarya</taxon>
        <taxon>Ascomycota</taxon>
        <taxon>Pezizomycotina</taxon>
        <taxon>Dothideomycetes</taxon>
        <taxon>Dothideomycetidae</taxon>
        <taxon>Myriangiales</taxon>
        <taxon>Elsinoaceae</taxon>
        <taxon>Elsinoe</taxon>
    </lineage>
</organism>
<accession>A0A6A6GKC7</accession>
<feature type="region of interest" description="Disordered" evidence="1">
    <location>
        <begin position="286"/>
        <end position="313"/>
    </location>
</feature>
<feature type="compositionally biased region" description="Polar residues" evidence="1">
    <location>
        <begin position="287"/>
        <end position="299"/>
    </location>
</feature>
<protein>
    <submittedName>
        <fullName evidence="2">Uncharacterized protein</fullName>
    </submittedName>
</protein>
<sequence length="358" mass="39901">MPLQLLPASAAAFAPRAAPNIVLGTGKIEPWLTQSIKRCLKAKRVLHNPKQHERCLNELLGGENAIWTLTSLLLPKAPETELRKDDNPLVEAISNYNMLHVQAYIVHVDMVSQNEVAYKLTKESIDALVEYHRDVYSVDAADSLFSWPEKDAQVKKMQEEFVQATNRFVFRTNVHALEGLEEEGAGELLDGRAEDVKRAIMNLFAPLLPPPPTIVDVVIPAPSYVAQQAPNTWWQQATYLPAQSMSMPNDSWQPMLTSSPSPSMTNCSDPHSQWWPSVSVEPVMESLHQQSPTPSLTQNDYSSCDSSVYSSPEPMPLVSEYPFPSQLPQSCGSNMGFNDFSVMGWDLNTWAPQYAATM</sequence>
<dbReference type="AlphaFoldDB" id="A0A6A6GKC7"/>
<keyword evidence="3" id="KW-1185">Reference proteome</keyword>
<proteinExistence type="predicted"/>
<dbReference type="OrthoDB" id="5352472at2759"/>
<dbReference type="Proteomes" id="UP000799538">
    <property type="component" value="Unassembled WGS sequence"/>
</dbReference>